<dbReference type="PROSITE" id="PS51257">
    <property type="entry name" value="PROKAR_LIPOPROTEIN"/>
    <property type="match status" value="1"/>
</dbReference>
<feature type="domain" description="Lipocalin-like" evidence="1">
    <location>
        <begin position="26"/>
        <end position="115"/>
    </location>
</feature>
<organism evidence="2 3">
    <name type="scientific">Danxiaibacter flavus</name>
    <dbReference type="NCBI Taxonomy" id="3049108"/>
    <lineage>
        <taxon>Bacteria</taxon>
        <taxon>Pseudomonadati</taxon>
        <taxon>Bacteroidota</taxon>
        <taxon>Chitinophagia</taxon>
        <taxon>Chitinophagales</taxon>
        <taxon>Chitinophagaceae</taxon>
        <taxon>Danxiaibacter</taxon>
    </lineage>
</organism>
<protein>
    <submittedName>
        <fullName evidence="2">Lipocalin family protein</fullName>
    </submittedName>
</protein>
<sequence>MKNSCSYIFIVCVLFIACNTAPQIGIEGNWVAGIQGQPGAQSGFTLKKDSTASSINAFTLQYEHWHRDGDMLILSGKSIGNRQTIDFSDTLHIDDIGDSTLTLTRRGGETTVYKKIADSVAAVLVKSDAVQCYRYTSDKDTVLLSLTNDGDIVSGNLKYSLYGKDGNDGIVKGAMKGDTLIADYTFRSEGKESVREVTFLRKGQAFIEGFGDAKEVNGKMVFRNRQALHYDGFVLSRTQCN</sequence>
<evidence type="ECO:0000259" key="1">
    <source>
        <dbReference type="Pfam" id="PF12702"/>
    </source>
</evidence>
<name>A0ABV3ZA13_9BACT</name>
<reference evidence="2 3" key="1">
    <citation type="submission" date="2023-07" db="EMBL/GenBank/DDBJ databases">
        <authorList>
            <person name="Lian W.-H."/>
        </authorList>
    </citation>
    <scope>NUCLEOTIDE SEQUENCE [LARGE SCALE GENOMIC DNA]</scope>
    <source>
        <strain evidence="2 3">SYSU DXS3180</strain>
    </source>
</reference>
<evidence type="ECO:0000313" key="2">
    <source>
        <dbReference type="EMBL" id="MEX6685921.1"/>
    </source>
</evidence>
<evidence type="ECO:0000313" key="3">
    <source>
        <dbReference type="Proteomes" id="UP001560573"/>
    </source>
</evidence>
<dbReference type="Gene3D" id="2.40.128.280">
    <property type="match status" value="1"/>
</dbReference>
<proteinExistence type="predicted"/>
<dbReference type="InterPro" id="IPR024311">
    <property type="entry name" value="Lipocalin-like"/>
</dbReference>
<dbReference type="EMBL" id="JAULBC010000001">
    <property type="protein sequence ID" value="MEX6685921.1"/>
    <property type="molecule type" value="Genomic_DNA"/>
</dbReference>
<gene>
    <name evidence="2" type="ORF">QTN47_00360</name>
</gene>
<comment type="caution">
    <text evidence="2">The sequence shown here is derived from an EMBL/GenBank/DDBJ whole genome shotgun (WGS) entry which is preliminary data.</text>
</comment>
<dbReference type="RefSeq" id="WP_369327310.1">
    <property type="nucleotide sequence ID" value="NZ_JAULBC010000001.1"/>
</dbReference>
<dbReference type="Pfam" id="PF12702">
    <property type="entry name" value="Lipocalin_3"/>
    <property type="match status" value="1"/>
</dbReference>
<keyword evidence="3" id="KW-1185">Reference proteome</keyword>
<accession>A0ABV3ZA13</accession>
<dbReference type="Proteomes" id="UP001560573">
    <property type="component" value="Unassembled WGS sequence"/>
</dbReference>